<gene>
    <name evidence="3" type="primary">LOC107819126</name>
</gene>
<evidence type="ECO:0000313" key="3">
    <source>
        <dbReference type="RefSeq" id="XP_016500696.1"/>
    </source>
</evidence>
<evidence type="ECO:0000256" key="1">
    <source>
        <dbReference type="PROSITE-ProRule" id="PRU00047"/>
    </source>
</evidence>
<keyword evidence="1" id="KW-0862">Zinc</keyword>
<name>A0A1S4CI75_TOBAC</name>
<dbReference type="Gene3D" id="4.10.60.10">
    <property type="entry name" value="Zinc finger, CCHC-type"/>
    <property type="match status" value="1"/>
</dbReference>
<dbReference type="KEGG" id="nta:107819126"/>
<sequence length="139" mass="15600">MAYLTKRFQKMIRRNGGIPKRGSSNNLRGYDLCHKCGKPGYFIKDCPPPQERSQALAACRDSFSESGEDDEQGDNSMMAVESETVEYDSIFALMAKSDDDEEDDEGAVKGSSQKWYMDSECSKHMTESTNDFISLKAPQ</sequence>
<keyword evidence="1" id="KW-0863">Zinc-finger</keyword>
<dbReference type="AlphaFoldDB" id="A0A1S4CI75"/>
<proteinExistence type="predicted"/>
<evidence type="ECO:0000259" key="2">
    <source>
        <dbReference type="PROSITE" id="PS50158"/>
    </source>
</evidence>
<protein>
    <recommendedName>
        <fullName evidence="2">CCHC-type domain-containing protein</fullName>
    </recommendedName>
</protein>
<organism evidence="3">
    <name type="scientific">Nicotiana tabacum</name>
    <name type="common">Common tobacco</name>
    <dbReference type="NCBI Taxonomy" id="4097"/>
    <lineage>
        <taxon>Eukaryota</taxon>
        <taxon>Viridiplantae</taxon>
        <taxon>Streptophyta</taxon>
        <taxon>Embryophyta</taxon>
        <taxon>Tracheophyta</taxon>
        <taxon>Spermatophyta</taxon>
        <taxon>Magnoliopsida</taxon>
        <taxon>eudicotyledons</taxon>
        <taxon>Gunneridae</taxon>
        <taxon>Pentapetalae</taxon>
        <taxon>asterids</taxon>
        <taxon>lamiids</taxon>
        <taxon>Solanales</taxon>
        <taxon>Solanaceae</taxon>
        <taxon>Nicotianoideae</taxon>
        <taxon>Nicotianeae</taxon>
        <taxon>Nicotiana</taxon>
    </lineage>
</organism>
<feature type="domain" description="CCHC-type" evidence="2">
    <location>
        <begin position="33"/>
        <end position="47"/>
    </location>
</feature>
<reference evidence="3" key="1">
    <citation type="submission" date="2025-08" db="UniProtKB">
        <authorList>
            <consortium name="RefSeq"/>
        </authorList>
    </citation>
    <scope>IDENTIFICATION</scope>
</reference>
<dbReference type="GO" id="GO:0008270">
    <property type="term" value="F:zinc ion binding"/>
    <property type="evidence" value="ECO:0007669"/>
    <property type="project" value="UniProtKB-KW"/>
</dbReference>
<dbReference type="RefSeq" id="XP_016500696.1">
    <property type="nucleotide sequence ID" value="XM_016645210.1"/>
</dbReference>
<dbReference type="OrthoDB" id="1306007at2759"/>
<dbReference type="GO" id="GO:0003676">
    <property type="term" value="F:nucleic acid binding"/>
    <property type="evidence" value="ECO:0007669"/>
    <property type="project" value="InterPro"/>
</dbReference>
<dbReference type="PaxDb" id="4097-A0A1S4CI75"/>
<keyword evidence="1" id="KW-0479">Metal-binding</keyword>
<dbReference type="InterPro" id="IPR036875">
    <property type="entry name" value="Znf_CCHC_sf"/>
</dbReference>
<accession>A0A1S4CI75</accession>
<dbReference type="SUPFAM" id="SSF57756">
    <property type="entry name" value="Retrovirus zinc finger-like domains"/>
    <property type="match status" value="1"/>
</dbReference>
<dbReference type="PROSITE" id="PS50158">
    <property type="entry name" value="ZF_CCHC"/>
    <property type="match status" value="1"/>
</dbReference>
<dbReference type="InterPro" id="IPR001878">
    <property type="entry name" value="Znf_CCHC"/>
</dbReference>